<reference evidence="1" key="2">
    <citation type="submission" date="2015-06" db="UniProtKB">
        <authorList>
            <consortium name="EnsemblPlants"/>
        </authorList>
    </citation>
    <scope>IDENTIFICATION</scope>
    <source>
        <strain evidence="1">DM1-3 516 R44</strain>
    </source>
</reference>
<dbReference type="AlphaFoldDB" id="M1D966"/>
<evidence type="ECO:0008006" key="3">
    <source>
        <dbReference type="Google" id="ProtNLM"/>
    </source>
</evidence>
<dbReference type="InParanoid" id="M1D966"/>
<organism evidence="1 2">
    <name type="scientific">Solanum tuberosum</name>
    <name type="common">Potato</name>
    <dbReference type="NCBI Taxonomy" id="4113"/>
    <lineage>
        <taxon>Eukaryota</taxon>
        <taxon>Viridiplantae</taxon>
        <taxon>Streptophyta</taxon>
        <taxon>Embryophyta</taxon>
        <taxon>Tracheophyta</taxon>
        <taxon>Spermatophyta</taxon>
        <taxon>Magnoliopsida</taxon>
        <taxon>eudicotyledons</taxon>
        <taxon>Gunneridae</taxon>
        <taxon>Pentapetalae</taxon>
        <taxon>asterids</taxon>
        <taxon>lamiids</taxon>
        <taxon>Solanales</taxon>
        <taxon>Solanaceae</taxon>
        <taxon>Solanoideae</taxon>
        <taxon>Solaneae</taxon>
        <taxon>Solanum</taxon>
    </lineage>
</organism>
<keyword evidence="2" id="KW-1185">Reference proteome</keyword>
<dbReference type="Proteomes" id="UP000011115">
    <property type="component" value="Unassembled WGS sequence"/>
</dbReference>
<dbReference type="PaxDb" id="4113-PGSC0003DMT400085291"/>
<dbReference type="HOGENOM" id="CLU_1513130_0_0_1"/>
<dbReference type="Gramene" id="PGSC0003DMT400085291">
    <property type="protein sequence ID" value="PGSC0003DMT400085291"/>
    <property type="gene ID" value="PGSC0003DMG400034862"/>
</dbReference>
<proteinExistence type="predicted"/>
<reference evidence="2" key="1">
    <citation type="journal article" date="2011" name="Nature">
        <title>Genome sequence and analysis of the tuber crop potato.</title>
        <authorList>
            <consortium name="The Potato Genome Sequencing Consortium"/>
        </authorList>
    </citation>
    <scope>NUCLEOTIDE SEQUENCE [LARGE SCALE GENOMIC DNA]</scope>
    <source>
        <strain evidence="2">cv. DM1-3 516 R44</strain>
    </source>
</reference>
<protein>
    <recommendedName>
        <fullName evidence="3">Gag-pol polyprotein</fullName>
    </recommendedName>
</protein>
<evidence type="ECO:0000313" key="2">
    <source>
        <dbReference type="Proteomes" id="UP000011115"/>
    </source>
</evidence>
<name>M1D966_SOLTU</name>
<evidence type="ECO:0000313" key="1">
    <source>
        <dbReference type="EnsemblPlants" id="PGSC0003DMT400085291"/>
    </source>
</evidence>
<accession>M1D966</accession>
<sequence>MKGDNVEQGAPPQTPLDPLAENITTAEVRSTFQILAQALRTQDNREVVAPVNSVASRVWDFARMNPLEFYGSKVEEYPQRFIDKVYKDMVTQRDYIKRNMRENARQEDPPRAPHILVDPLAELVSNAEFRAALQVLDEPVTDQAKREGVVPVNPNMDTIADVCVIKTQLQMQMSTIVQ</sequence>
<dbReference type="EnsemblPlants" id="PGSC0003DMT400085291">
    <property type="protein sequence ID" value="PGSC0003DMT400085291"/>
    <property type="gene ID" value="PGSC0003DMG400034862"/>
</dbReference>